<dbReference type="GO" id="GO:0032418">
    <property type="term" value="P:lysosome localization"/>
    <property type="evidence" value="ECO:0007669"/>
    <property type="project" value="TreeGrafter"/>
</dbReference>
<gene>
    <name evidence="4" type="ORF">POBO1169_LOCUS7367</name>
</gene>
<keyword evidence="2" id="KW-0175">Coiled coil</keyword>
<dbReference type="PANTHER" id="PTHR31305:SF2">
    <property type="entry name" value="SNARE-ASSOCIATED PROTEIN SNAPIN"/>
    <property type="match status" value="1"/>
</dbReference>
<evidence type="ECO:0000256" key="1">
    <source>
        <dbReference type="ARBA" id="ARBA00006111"/>
    </source>
</evidence>
<evidence type="ECO:0000256" key="3">
    <source>
        <dbReference type="ARBA" id="ARBA00033330"/>
    </source>
</evidence>
<protein>
    <recommendedName>
        <fullName evidence="3">Biogenesis of lysosome-related organelles complex 1 subunit 7</fullName>
    </recommendedName>
</protein>
<dbReference type="InterPro" id="IPR017246">
    <property type="entry name" value="Snapin"/>
</dbReference>
<dbReference type="GO" id="GO:0008333">
    <property type="term" value="P:endosome to lysosome transport"/>
    <property type="evidence" value="ECO:0007669"/>
    <property type="project" value="TreeGrafter"/>
</dbReference>
<dbReference type="GO" id="GO:0007040">
    <property type="term" value="P:lysosome organization"/>
    <property type="evidence" value="ECO:0007669"/>
    <property type="project" value="TreeGrafter"/>
</dbReference>
<dbReference type="GO" id="GO:0031083">
    <property type="term" value="C:BLOC-1 complex"/>
    <property type="evidence" value="ECO:0007669"/>
    <property type="project" value="InterPro"/>
</dbReference>
<dbReference type="GO" id="GO:0000149">
    <property type="term" value="F:SNARE binding"/>
    <property type="evidence" value="ECO:0007669"/>
    <property type="project" value="TreeGrafter"/>
</dbReference>
<proteinExistence type="inferred from homology"/>
<organism evidence="4">
    <name type="scientific">Pyramimonas obovata</name>
    <dbReference type="NCBI Taxonomy" id="1411642"/>
    <lineage>
        <taxon>Eukaryota</taxon>
        <taxon>Viridiplantae</taxon>
        <taxon>Chlorophyta</taxon>
        <taxon>Pyramimonadophyceae</taxon>
        <taxon>Pyramimonadales</taxon>
        <taxon>Pyramimonadaceae</taxon>
        <taxon>Pyramimonas</taxon>
        <taxon>Pyramimonas incertae sedis</taxon>
    </lineage>
</organism>
<dbReference type="GO" id="GO:0006886">
    <property type="term" value="P:intracellular protein transport"/>
    <property type="evidence" value="ECO:0007669"/>
    <property type="project" value="InterPro"/>
</dbReference>
<dbReference type="PANTHER" id="PTHR31305">
    <property type="entry name" value="SNARE-ASSOCIATED PROTEIN SNAPIN"/>
    <property type="match status" value="1"/>
</dbReference>
<dbReference type="Pfam" id="PF14712">
    <property type="entry name" value="Snapin_Pallidin"/>
    <property type="match status" value="1"/>
</dbReference>
<dbReference type="GO" id="GO:0099078">
    <property type="term" value="C:BORC complex"/>
    <property type="evidence" value="ECO:0007669"/>
    <property type="project" value="TreeGrafter"/>
</dbReference>
<dbReference type="InterPro" id="IPR028119">
    <property type="entry name" value="Snapin/Pallidin/Snn1"/>
</dbReference>
<sequence>MAGTNALAKGLETLLTPVVEECDRHVEKVLASQEQLTAQIERLTKIMHEIQEATPSSTVTKQAHTLVAIRNRVAALAELVQTVQARLTRMQAMKASLPEPPAPFLLQQLNTIPTNADAS</sequence>
<comment type="similarity">
    <text evidence="1">Belongs to the SNAPIN family.</text>
</comment>
<reference evidence="4" key="1">
    <citation type="submission" date="2021-01" db="EMBL/GenBank/DDBJ databases">
        <authorList>
            <person name="Corre E."/>
            <person name="Pelletier E."/>
            <person name="Niang G."/>
            <person name="Scheremetjew M."/>
            <person name="Finn R."/>
            <person name="Kale V."/>
            <person name="Holt S."/>
            <person name="Cochrane G."/>
            <person name="Meng A."/>
            <person name="Brown T."/>
            <person name="Cohen L."/>
        </authorList>
    </citation>
    <scope>NUCLEOTIDE SEQUENCE</scope>
    <source>
        <strain evidence="4">CCMP722</strain>
    </source>
</reference>
<evidence type="ECO:0000313" key="4">
    <source>
        <dbReference type="EMBL" id="CAD8662991.1"/>
    </source>
</evidence>
<dbReference type="EMBL" id="HBFA01014194">
    <property type="protein sequence ID" value="CAD8662991.1"/>
    <property type="molecule type" value="Transcribed_RNA"/>
</dbReference>
<accession>A0A7S0N8A2</accession>
<dbReference type="AlphaFoldDB" id="A0A7S0N8A2"/>
<name>A0A7S0N8A2_9CHLO</name>
<evidence type="ECO:0000256" key="2">
    <source>
        <dbReference type="ARBA" id="ARBA00023054"/>
    </source>
</evidence>